<dbReference type="Pfam" id="PF09339">
    <property type="entry name" value="HTH_IclR"/>
    <property type="match status" value="1"/>
</dbReference>
<dbReference type="SMART" id="SM00346">
    <property type="entry name" value="HTH_ICLR"/>
    <property type="match status" value="1"/>
</dbReference>
<accession>A0ABW3IN26</accession>
<evidence type="ECO:0000256" key="2">
    <source>
        <dbReference type="ARBA" id="ARBA00023125"/>
    </source>
</evidence>
<comment type="caution">
    <text evidence="6">The sequence shown here is derived from an EMBL/GenBank/DDBJ whole genome shotgun (WGS) entry which is preliminary data.</text>
</comment>
<dbReference type="EMBL" id="JBHTJT010000008">
    <property type="protein sequence ID" value="MFD0979429.1"/>
    <property type="molecule type" value="Genomic_DNA"/>
</dbReference>
<reference evidence="7" key="1">
    <citation type="journal article" date="2019" name="Int. J. Syst. Evol. Microbiol.">
        <title>The Global Catalogue of Microorganisms (GCM) 10K type strain sequencing project: providing services to taxonomists for standard genome sequencing and annotation.</title>
        <authorList>
            <consortium name="The Broad Institute Genomics Platform"/>
            <consortium name="The Broad Institute Genome Sequencing Center for Infectious Disease"/>
            <person name="Wu L."/>
            <person name="Ma J."/>
        </authorList>
    </citation>
    <scope>NUCLEOTIDE SEQUENCE [LARGE SCALE GENOMIC DNA]</scope>
    <source>
        <strain evidence="7">CCUG 60524</strain>
    </source>
</reference>
<dbReference type="PROSITE" id="PS51078">
    <property type="entry name" value="ICLR_ED"/>
    <property type="match status" value="1"/>
</dbReference>
<keyword evidence="3" id="KW-0804">Transcription</keyword>
<feature type="domain" description="IclR-ED" evidence="5">
    <location>
        <begin position="78"/>
        <end position="265"/>
    </location>
</feature>
<evidence type="ECO:0000313" key="6">
    <source>
        <dbReference type="EMBL" id="MFD0979429.1"/>
    </source>
</evidence>
<dbReference type="InterPro" id="IPR036388">
    <property type="entry name" value="WH-like_DNA-bd_sf"/>
</dbReference>
<gene>
    <name evidence="6" type="ORF">ACFQ2S_07140</name>
</gene>
<organism evidence="6 7">
    <name type="scientific">Tropicimonas aquimaris</name>
    <dbReference type="NCBI Taxonomy" id="914152"/>
    <lineage>
        <taxon>Bacteria</taxon>
        <taxon>Pseudomonadati</taxon>
        <taxon>Pseudomonadota</taxon>
        <taxon>Alphaproteobacteria</taxon>
        <taxon>Rhodobacterales</taxon>
        <taxon>Roseobacteraceae</taxon>
        <taxon>Tropicimonas</taxon>
    </lineage>
</organism>
<dbReference type="InterPro" id="IPR050707">
    <property type="entry name" value="HTH_MetabolicPath_Reg"/>
</dbReference>
<dbReference type="InterPro" id="IPR005471">
    <property type="entry name" value="Tscrpt_reg_IclR_N"/>
</dbReference>
<dbReference type="Gene3D" id="3.30.450.40">
    <property type="match status" value="1"/>
</dbReference>
<dbReference type="Proteomes" id="UP001597108">
    <property type="component" value="Unassembled WGS sequence"/>
</dbReference>
<dbReference type="SUPFAM" id="SSF55781">
    <property type="entry name" value="GAF domain-like"/>
    <property type="match status" value="1"/>
</dbReference>
<evidence type="ECO:0000259" key="5">
    <source>
        <dbReference type="PROSITE" id="PS51078"/>
    </source>
</evidence>
<evidence type="ECO:0000256" key="1">
    <source>
        <dbReference type="ARBA" id="ARBA00023015"/>
    </source>
</evidence>
<dbReference type="PROSITE" id="PS51077">
    <property type="entry name" value="HTH_ICLR"/>
    <property type="match status" value="1"/>
</dbReference>
<keyword evidence="1" id="KW-0805">Transcription regulation</keyword>
<sequence length="266" mass="29212">MKDPREPNQMTDKEDKNGRSGIQVISRAAAILRVLKSSKSGMSLGQIAEKVELPRSTVQRITGALAAEKFVISDPEGRGLRLGPELSSLAGAARYNIVEHCRILLTELTQRTGETADLAVMRGAGMVFLDQVPGTHRLTTVSKVGEVFPLTTSANGRACLAELPEDVARKLIRNEWDRRGIDTDPEELMTTLARVRQTGLAYDLDEHTPGISGIGFAFRDWGGELHAISVPVPSTRLAETRKRTEEALLKTRHEIEKSFSRDTGQD</sequence>
<dbReference type="InterPro" id="IPR014757">
    <property type="entry name" value="Tscrpt_reg_IclR_C"/>
</dbReference>
<keyword evidence="2" id="KW-0238">DNA-binding</keyword>
<keyword evidence="7" id="KW-1185">Reference proteome</keyword>
<evidence type="ECO:0000256" key="3">
    <source>
        <dbReference type="ARBA" id="ARBA00023163"/>
    </source>
</evidence>
<feature type="domain" description="HTH iclR-type" evidence="4">
    <location>
        <begin position="22"/>
        <end position="84"/>
    </location>
</feature>
<dbReference type="SUPFAM" id="SSF46785">
    <property type="entry name" value="Winged helix' DNA-binding domain"/>
    <property type="match status" value="1"/>
</dbReference>
<name>A0ABW3IN26_9RHOB</name>
<dbReference type="PANTHER" id="PTHR30136:SF35">
    <property type="entry name" value="HTH-TYPE TRANSCRIPTIONAL REGULATOR RV1719"/>
    <property type="match status" value="1"/>
</dbReference>
<protein>
    <submittedName>
        <fullName evidence="6">IclR family transcriptional regulator</fullName>
    </submittedName>
</protein>
<proteinExistence type="predicted"/>
<dbReference type="PANTHER" id="PTHR30136">
    <property type="entry name" value="HELIX-TURN-HELIX TRANSCRIPTIONAL REGULATOR, ICLR FAMILY"/>
    <property type="match status" value="1"/>
</dbReference>
<dbReference type="InterPro" id="IPR036390">
    <property type="entry name" value="WH_DNA-bd_sf"/>
</dbReference>
<evidence type="ECO:0000259" key="4">
    <source>
        <dbReference type="PROSITE" id="PS51077"/>
    </source>
</evidence>
<dbReference type="Pfam" id="PF01614">
    <property type="entry name" value="IclR_C"/>
    <property type="match status" value="1"/>
</dbReference>
<evidence type="ECO:0000313" key="7">
    <source>
        <dbReference type="Proteomes" id="UP001597108"/>
    </source>
</evidence>
<dbReference type="Gene3D" id="1.10.10.10">
    <property type="entry name" value="Winged helix-like DNA-binding domain superfamily/Winged helix DNA-binding domain"/>
    <property type="match status" value="1"/>
</dbReference>
<dbReference type="InterPro" id="IPR029016">
    <property type="entry name" value="GAF-like_dom_sf"/>
</dbReference>